<evidence type="ECO:0000313" key="3">
    <source>
        <dbReference type="Proteomes" id="UP000019095"/>
    </source>
</evidence>
<dbReference type="AlphaFoldDB" id="W0P5L6"/>
<dbReference type="SUPFAM" id="SSF50475">
    <property type="entry name" value="FMN-binding split barrel"/>
    <property type="match status" value="1"/>
</dbReference>
<dbReference type="Proteomes" id="UP000019095">
    <property type="component" value="Chromosome"/>
</dbReference>
<dbReference type="Pfam" id="PF01243">
    <property type="entry name" value="PNPOx_N"/>
    <property type="match status" value="1"/>
</dbReference>
<gene>
    <name evidence="2" type="ORF">MIM_c00460</name>
</gene>
<reference evidence="2 3" key="1">
    <citation type="journal article" date="2014" name="Microbiology">
        <title>Unravelling the complete genome sequence of Advenella mimigardefordensis strain DPN7T and novel insights in the catabolism of the xenobiotic polythioester precursor 3,3'-dithiodipropionate.</title>
        <authorList>
            <person name="Wubbeler J.H."/>
            <person name="Hiessl S."/>
            <person name="Schuldes J."/>
            <person name="Thurmer A."/>
            <person name="Daniel R."/>
            <person name="Steinbuchel A."/>
        </authorList>
    </citation>
    <scope>NUCLEOTIDE SEQUENCE [LARGE SCALE GENOMIC DNA]</scope>
    <source>
        <strain evidence="3">DSM 17166 / LMG 22922 / DPN7</strain>
    </source>
</reference>
<dbReference type="eggNOG" id="COG3576">
    <property type="taxonomic scope" value="Bacteria"/>
</dbReference>
<dbReference type="Gene3D" id="2.30.110.10">
    <property type="entry name" value="Electron Transport, Fmn-binding Protein, Chain A"/>
    <property type="match status" value="1"/>
</dbReference>
<dbReference type="InterPro" id="IPR011576">
    <property type="entry name" value="Pyridox_Oxase_N"/>
</dbReference>
<feature type="domain" description="Pyridoxamine 5'-phosphate oxidase N-terminal" evidence="1">
    <location>
        <begin position="40"/>
        <end position="138"/>
    </location>
</feature>
<accession>W0P5L6</accession>
<evidence type="ECO:0000259" key="1">
    <source>
        <dbReference type="Pfam" id="PF01243"/>
    </source>
</evidence>
<organism evidence="2 3">
    <name type="scientific">Advenella mimigardefordensis (strain DSM 17166 / LMG 22922 / DPN7)</name>
    <dbReference type="NCBI Taxonomy" id="1247726"/>
    <lineage>
        <taxon>Bacteria</taxon>
        <taxon>Pseudomonadati</taxon>
        <taxon>Pseudomonadota</taxon>
        <taxon>Betaproteobacteria</taxon>
        <taxon>Burkholderiales</taxon>
        <taxon>Alcaligenaceae</taxon>
    </lineage>
</organism>
<dbReference type="PANTHER" id="PTHR42815:SF2">
    <property type="entry name" value="FAD-BINDING, PUTATIVE (AFU_ORTHOLOGUE AFUA_6G07600)-RELATED"/>
    <property type="match status" value="1"/>
</dbReference>
<sequence length="224" mass="25463">MPVGAISEIYGEHHRTLQDQFDSRKLANRLRKVSVGSELTADAREFIQARDMVFLSTVDHRGFPTCSYKGGAVGFVHVVDSRTLVLPSYDGNGMYLSAGNIAANPKVGLLFIDFERPHRLRIHGVASLVRDEHELKHFPGAELLITISIHEVFINCPRYIHHYERVGTSRFVPQEEGETPMALWKTLDLIRDYLPERDKKKLEAQALPSITRKAYLQRLKKGKT</sequence>
<dbReference type="InterPro" id="IPR012349">
    <property type="entry name" value="Split_barrel_FMN-bd"/>
</dbReference>
<proteinExistence type="predicted"/>
<dbReference type="PANTHER" id="PTHR42815">
    <property type="entry name" value="FAD-BINDING, PUTATIVE (AFU_ORTHOLOGUE AFUA_6G07600)-RELATED"/>
    <property type="match status" value="1"/>
</dbReference>
<keyword evidence="3" id="KW-1185">Reference proteome</keyword>
<protein>
    <submittedName>
        <fullName evidence="2">Putative pyridoxamine 5'-phosphate oxidase-like FMN-binding protein</fullName>
    </submittedName>
</protein>
<dbReference type="KEGG" id="amim:MIM_c00460"/>
<dbReference type="EMBL" id="CP003915">
    <property type="protein sequence ID" value="AHG62149.1"/>
    <property type="molecule type" value="Genomic_DNA"/>
</dbReference>
<dbReference type="HOGENOM" id="CLU_072070_1_0_4"/>
<name>W0P5L6_ADVMD</name>
<dbReference type="PATRIC" id="fig|1247726.3.peg.50"/>
<evidence type="ECO:0000313" key="2">
    <source>
        <dbReference type="EMBL" id="AHG62149.1"/>
    </source>
</evidence>